<evidence type="ECO:0000256" key="13">
    <source>
        <dbReference type="ARBA" id="ARBA00023136"/>
    </source>
</evidence>
<feature type="domain" description="P-type ATPase A" evidence="15">
    <location>
        <begin position="121"/>
        <end position="221"/>
    </location>
</feature>
<feature type="transmembrane region" description="Helical" evidence="14">
    <location>
        <begin position="601"/>
        <end position="623"/>
    </location>
</feature>
<keyword evidence="4" id="KW-0597">Phosphoprotein</keyword>
<evidence type="ECO:0000313" key="16">
    <source>
        <dbReference type="EMBL" id="MDE5414659.1"/>
    </source>
</evidence>
<dbReference type="RefSeq" id="WP_275119274.1">
    <property type="nucleotide sequence ID" value="NZ_JAOTPO010000010.1"/>
</dbReference>
<gene>
    <name evidence="16" type="ORF">N7Z68_14870</name>
</gene>
<feature type="transmembrane region" description="Helical" evidence="14">
    <location>
        <begin position="12"/>
        <end position="29"/>
    </location>
</feature>
<dbReference type="SFLD" id="SFLDF00027">
    <property type="entry name" value="p-type_atpase"/>
    <property type="match status" value="1"/>
</dbReference>
<feature type="transmembrane region" description="Helical" evidence="14">
    <location>
        <begin position="268"/>
        <end position="292"/>
    </location>
</feature>
<dbReference type="SFLD" id="SFLDS00003">
    <property type="entry name" value="Haloacid_Dehalogenase"/>
    <property type="match status" value="1"/>
</dbReference>
<reference evidence="16" key="1">
    <citation type="submission" date="2024-05" db="EMBL/GenBank/DDBJ databases">
        <title>Alkalihalobacillus sp. strain MEB203 novel alkaliphilic bacterium from Lonar Lake, India.</title>
        <authorList>
            <person name="Joshi A."/>
            <person name="Thite S."/>
            <person name="Mengade P."/>
        </authorList>
    </citation>
    <scope>NUCLEOTIDE SEQUENCE</scope>
    <source>
        <strain evidence="16">MEB 203</strain>
    </source>
</reference>
<dbReference type="PRINTS" id="PR00119">
    <property type="entry name" value="CATATPASE"/>
</dbReference>
<feature type="transmembrane region" description="Helical" evidence="14">
    <location>
        <begin position="35"/>
        <end position="56"/>
    </location>
</feature>
<dbReference type="InterPro" id="IPR018303">
    <property type="entry name" value="ATPase_P-typ_P_site"/>
</dbReference>
<comment type="similarity">
    <text evidence="2 14">Belongs to the cation transport ATPase (P-type) (TC 3.A.3) family. Type IB subfamily.</text>
</comment>
<evidence type="ECO:0000256" key="2">
    <source>
        <dbReference type="ARBA" id="ARBA00006024"/>
    </source>
</evidence>
<evidence type="ECO:0000256" key="12">
    <source>
        <dbReference type="ARBA" id="ARBA00023065"/>
    </source>
</evidence>
<keyword evidence="5 14" id="KW-0812">Transmembrane</keyword>
<dbReference type="PANTHER" id="PTHR43079">
    <property type="entry name" value="PROBABLE CADMIUM/ZINC-TRANSPORTING ATPASE HMA1"/>
    <property type="match status" value="1"/>
</dbReference>
<evidence type="ECO:0000313" key="17">
    <source>
        <dbReference type="Proteomes" id="UP001148125"/>
    </source>
</evidence>
<dbReference type="PANTHER" id="PTHR43079:SF1">
    <property type="entry name" value="CADMIUM_ZINC-TRANSPORTING ATPASE HMA1, CHLOROPLASTIC-RELATED"/>
    <property type="match status" value="1"/>
</dbReference>
<comment type="subcellular location">
    <subcellularLocation>
        <location evidence="14">Cell membrane</location>
    </subcellularLocation>
    <subcellularLocation>
        <location evidence="1">Membrane</location>
        <topology evidence="1">Multi-pass membrane protein</topology>
    </subcellularLocation>
</comment>
<keyword evidence="10" id="KW-1278">Translocase</keyword>
<dbReference type="SUPFAM" id="SSF81660">
    <property type="entry name" value="Metal cation-transporting ATPase, ATP-binding domain N"/>
    <property type="match status" value="1"/>
</dbReference>
<evidence type="ECO:0000256" key="8">
    <source>
        <dbReference type="ARBA" id="ARBA00022840"/>
    </source>
</evidence>
<dbReference type="SUPFAM" id="SSF81653">
    <property type="entry name" value="Calcium ATPase, transduction domain A"/>
    <property type="match status" value="1"/>
</dbReference>
<dbReference type="InterPro" id="IPR059000">
    <property type="entry name" value="ATPase_P-type_domA"/>
</dbReference>
<dbReference type="SUPFAM" id="SSF56784">
    <property type="entry name" value="HAD-like"/>
    <property type="match status" value="1"/>
</dbReference>
<feature type="transmembrane region" description="Helical" evidence="14">
    <location>
        <begin position="241"/>
        <end position="262"/>
    </location>
</feature>
<feature type="transmembrane region" description="Helical" evidence="14">
    <location>
        <begin position="68"/>
        <end position="86"/>
    </location>
</feature>
<accession>A0ABT5VK71</accession>
<evidence type="ECO:0000256" key="10">
    <source>
        <dbReference type="ARBA" id="ARBA00022967"/>
    </source>
</evidence>
<evidence type="ECO:0000256" key="4">
    <source>
        <dbReference type="ARBA" id="ARBA00022553"/>
    </source>
</evidence>
<evidence type="ECO:0000256" key="7">
    <source>
        <dbReference type="ARBA" id="ARBA00022741"/>
    </source>
</evidence>
<keyword evidence="12" id="KW-0406">Ion transport</keyword>
<feature type="transmembrane region" description="Helical" evidence="14">
    <location>
        <begin position="575"/>
        <end position="595"/>
    </location>
</feature>
<evidence type="ECO:0000256" key="3">
    <source>
        <dbReference type="ARBA" id="ARBA00022448"/>
    </source>
</evidence>
<dbReference type="InterPro" id="IPR001757">
    <property type="entry name" value="P_typ_ATPase"/>
</dbReference>
<evidence type="ECO:0000259" key="15">
    <source>
        <dbReference type="Pfam" id="PF00122"/>
    </source>
</evidence>
<dbReference type="PROSITE" id="PS01229">
    <property type="entry name" value="COF_2"/>
    <property type="match status" value="1"/>
</dbReference>
<dbReference type="InterPro" id="IPR036412">
    <property type="entry name" value="HAD-like_sf"/>
</dbReference>
<dbReference type="Proteomes" id="UP001148125">
    <property type="component" value="Unassembled WGS sequence"/>
</dbReference>
<dbReference type="CDD" id="cd07551">
    <property type="entry name" value="P-type_ATPase_HM_ZosA_PfeT-like"/>
    <property type="match status" value="1"/>
</dbReference>
<dbReference type="Gene3D" id="2.70.150.10">
    <property type="entry name" value="Calcium-transporting ATPase, cytoplasmic transduction domain A"/>
    <property type="match status" value="1"/>
</dbReference>
<keyword evidence="3" id="KW-0813">Transport</keyword>
<dbReference type="PRINTS" id="PR00941">
    <property type="entry name" value="CDATPASE"/>
</dbReference>
<dbReference type="InterPro" id="IPR051949">
    <property type="entry name" value="Cation_Transport_ATPase"/>
</dbReference>
<feature type="transmembrane region" description="Helical" evidence="14">
    <location>
        <begin position="92"/>
        <end position="109"/>
    </location>
</feature>
<dbReference type="EMBL" id="JAOTPO010000010">
    <property type="protein sequence ID" value="MDE5414659.1"/>
    <property type="molecule type" value="Genomic_DNA"/>
</dbReference>
<sequence>MILLRKWIEHRQLLLALASGILIVIAWALELSASPAFLTVSIFIIAYLIGGFYKAKEGIEEFINERKFSVEILMILAAIGAATIGYWMEGAILIFIFALSGALETYTMNKSHQEISALMNLQPEEATLLKDGMEKTVAVSELRIGDLVRVKPGERISTDGVIFTGRTTIDESALTGESLPISKQVDEEVFTGTVNLSGMIDVSVTKPAEETLFQKIITLVQSAKDEKSPSQLTIEKFEGPYVKVVLIFVTLMMLLPYFFLGWSWHESFYRAMVLLVVASPCALVASVMPATLSAISNGARQGILFKGGVHLEQLAHIKAIALDKTGTITNGTPVVTNVYFHPVFNENDLLYAICAIENQSSHPLAKAIVTYCKQQGIEPVKPDFIENKSGWGIIGTVDGEGWKIGKPDFFSFEKEEAFQEIAAGMSDAGQTLVFAGKENQDEVIAVFAIEDTIRDVAIEAIKSMKNEGITAYMITGDHEKTAKKIASEVELDGYSANCLPEEKVIEIEKLKKQFQKVAMVGDGINDAPALARANIGIAMGAGSDAAIETADIVLVKNDLAKITKAIQLSKRLNRIVMQNIIFSIAVILLLIVGNFMQHVSLPLGVIGHEGSTILVILNGLRLLKN</sequence>
<dbReference type="InterPro" id="IPR008250">
    <property type="entry name" value="ATPase_P-typ_transduc_dom_A_sf"/>
</dbReference>
<proteinExistence type="inferred from homology"/>
<name>A0ABT5VK71_9BACI</name>
<dbReference type="Pfam" id="PF00122">
    <property type="entry name" value="E1-E2_ATPase"/>
    <property type="match status" value="1"/>
</dbReference>
<comment type="caution">
    <text evidence="16">The sequence shown here is derived from an EMBL/GenBank/DDBJ whole genome shotgun (WGS) entry which is preliminary data.</text>
</comment>
<dbReference type="NCBIfam" id="TIGR01525">
    <property type="entry name" value="ATPase-IB_hvy"/>
    <property type="match status" value="1"/>
</dbReference>
<keyword evidence="13 14" id="KW-0472">Membrane</keyword>
<dbReference type="Gene3D" id="3.40.50.1000">
    <property type="entry name" value="HAD superfamily/HAD-like"/>
    <property type="match status" value="1"/>
</dbReference>
<organism evidence="16 17">
    <name type="scientific">Alkalihalobacterium chitinilyticum</name>
    <dbReference type="NCBI Taxonomy" id="2980103"/>
    <lineage>
        <taxon>Bacteria</taxon>
        <taxon>Bacillati</taxon>
        <taxon>Bacillota</taxon>
        <taxon>Bacilli</taxon>
        <taxon>Bacillales</taxon>
        <taxon>Bacillaceae</taxon>
        <taxon>Alkalihalobacterium</taxon>
    </lineage>
</organism>
<dbReference type="PROSITE" id="PS00154">
    <property type="entry name" value="ATPASE_E1_E2"/>
    <property type="match status" value="1"/>
</dbReference>
<dbReference type="InterPro" id="IPR027256">
    <property type="entry name" value="P-typ_ATPase_IB"/>
</dbReference>
<keyword evidence="14" id="KW-1003">Cell membrane</keyword>
<dbReference type="InterPro" id="IPR023299">
    <property type="entry name" value="ATPase_P-typ_cyto_dom_N"/>
</dbReference>
<evidence type="ECO:0000256" key="14">
    <source>
        <dbReference type="RuleBase" id="RU362081"/>
    </source>
</evidence>
<evidence type="ECO:0000256" key="11">
    <source>
        <dbReference type="ARBA" id="ARBA00022989"/>
    </source>
</evidence>
<keyword evidence="8 14" id="KW-0067">ATP-binding</keyword>
<evidence type="ECO:0000256" key="9">
    <source>
        <dbReference type="ARBA" id="ARBA00022842"/>
    </source>
</evidence>
<dbReference type="InterPro" id="IPR044492">
    <property type="entry name" value="P_typ_ATPase_HD_dom"/>
</dbReference>
<dbReference type="Gene3D" id="3.40.1110.10">
    <property type="entry name" value="Calcium-transporting ATPase, cytoplasmic domain N"/>
    <property type="match status" value="1"/>
</dbReference>
<dbReference type="InterPro" id="IPR023298">
    <property type="entry name" value="ATPase_P-typ_TM_dom_sf"/>
</dbReference>
<keyword evidence="17" id="KW-1185">Reference proteome</keyword>
<dbReference type="Pfam" id="PF00702">
    <property type="entry name" value="Hydrolase"/>
    <property type="match status" value="1"/>
</dbReference>
<keyword evidence="7 14" id="KW-0547">Nucleotide-binding</keyword>
<dbReference type="SUPFAM" id="SSF81665">
    <property type="entry name" value="Calcium ATPase, transmembrane domain M"/>
    <property type="match status" value="1"/>
</dbReference>
<dbReference type="NCBIfam" id="TIGR01494">
    <property type="entry name" value="ATPase_P-type"/>
    <property type="match status" value="1"/>
</dbReference>
<evidence type="ECO:0000256" key="1">
    <source>
        <dbReference type="ARBA" id="ARBA00004141"/>
    </source>
</evidence>
<evidence type="ECO:0000256" key="6">
    <source>
        <dbReference type="ARBA" id="ARBA00022723"/>
    </source>
</evidence>
<evidence type="ECO:0000256" key="5">
    <source>
        <dbReference type="ARBA" id="ARBA00022692"/>
    </source>
</evidence>
<keyword evidence="9" id="KW-0460">Magnesium</keyword>
<dbReference type="NCBIfam" id="TIGR01512">
    <property type="entry name" value="ATPase-IB2_Cd"/>
    <property type="match status" value="1"/>
</dbReference>
<dbReference type="InterPro" id="IPR023214">
    <property type="entry name" value="HAD_sf"/>
</dbReference>
<dbReference type="SFLD" id="SFLDG00002">
    <property type="entry name" value="C1.7:_P-type_atpase_like"/>
    <property type="match status" value="1"/>
</dbReference>
<keyword evidence="6 14" id="KW-0479">Metal-binding</keyword>
<keyword evidence="11 14" id="KW-1133">Transmembrane helix</keyword>
<protein>
    <submittedName>
        <fullName evidence="16">Heavy metal translocating P-type ATPase</fullName>
    </submittedName>
</protein>